<dbReference type="Pfam" id="PF22296">
    <property type="entry name" value="bAvd"/>
    <property type="match status" value="1"/>
</dbReference>
<dbReference type="Proteomes" id="UP000726777">
    <property type="component" value="Unassembled WGS sequence"/>
</dbReference>
<accession>A0A9Q3UCP8</accession>
<evidence type="ECO:0000313" key="3">
    <source>
        <dbReference type="Proteomes" id="UP000726777"/>
    </source>
</evidence>
<dbReference type="NCBIfam" id="NF033474">
    <property type="entry name" value="DivGenRetAVD"/>
    <property type="match status" value="1"/>
</dbReference>
<feature type="domain" description="bAvd-like" evidence="1">
    <location>
        <begin position="6"/>
        <end position="110"/>
    </location>
</feature>
<organism evidence="2 3">
    <name type="scientific">Vibrio parahaemolyticus</name>
    <dbReference type="NCBI Taxonomy" id="670"/>
    <lineage>
        <taxon>Bacteria</taxon>
        <taxon>Pseudomonadati</taxon>
        <taxon>Pseudomonadota</taxon>
        <taxon>Gammaproteobacteria</taxon>
        <taxon>Vibrionales</taxon>
        <taxon>Vibrionaceae</taxon>
        <taxon>Vibrio</taxon>
    </lineage>
</organism>
<dbReference type="InterPro" id="IPR012657">
    <property type="entry name" value="23S_rRNA-intervening_sequence"/>
</dbReference>
<sequence>MSEELAIQTKTRDMMKYGFICLRQFPKNERFILCADIRRSMYSMLRLTVVASKRYHKKTTIQDLDIELAMLKNMIRVSYDLQYIDSKRYELWSRHLSEIGKMVGGWLKSVSK</sequence>
<dbReference type="EMBL" id="JACVHL010000003">
    <property type="protein sequence ID" value="MCC3804136.1"/>
    <property type="molecule type" value="Genomic_DNA"/>
</dbReference>
<reference evidence="2" key="1">
    <citation type="submission" date="2020-09" db="EMBL/GenBank/DDBJ databases">
        <title>Genome sequence of Vibrio parahaemolyticus isolates.</title>
        <authorList>
            <person name="Hammerl J.A."/>
            <person name="Strauch E."/>
        </authorList>
    </citation>
    <scope>NUCLEOTIDE SEQUENCE</scope>
    <source>
        <strain evidence="2">17-VB00146</strain>
    </source>
</reference>
<dbReference type="InterPro" id="IPR036583">
    <property type="entry name" value="23S_rRNA_IVS_sf"/>
</dbReference>
<evidence type="ECO:0000259" key="1">
    <source>
        <dbReference type="Pfam" id="PF22296"/>
    </source>
</evidence>
<proteinExistence type="predicted"/>
<dbReference type="InterPro" id="IPR055360">
    <property type="entry name" value="bAvd"/>
</dbReference>
<dbReference type="NCBIfam" id="TIGR02436">
    <property type="entry name" value="four helix bundle protein"/>
    <property type="match status" value="1"/>
</dbReference>
<comment type="caution">
    <text evidence="2">The sequence shown here is derived from an EMBL/GenBank/DDBJ whole genome shotgun (WGS) entry which is preliminary data.</text>
</comment>
<gene>
    <name evidence="2" type="primary">avd</name>
    <name evidence="2" type="ORF">IB292_03695</name>
</gene>
<dbReference type="SUPFAM" id="SSF158446">
    <property type="entry name" value="IVS-encoded protein-like"/>
    <property type="match status" value="1"/>
</dbReference>
<dbReference type="Gene3D" id="1.20.1440.60">
    <property type="entry name" value="23S rRNA-intervening sequence"/>
    <property type="match status" value="1"/>
</dbReference>
<name>A0A9Q3UCP8_VIBPH</name>
<evidence type="ECO:0000313" key="2">
    <source>
        <dbReference type="EMBL" id="MCC3804136.1"/>
    </source>
</evidence>
<dbReference type="CDD" id="cd16376">
    <property type="entry name" value="Avd_like"/>
    <property type="match status" value="1"/>
</dbReference>
<protein>
    <submittedName>
        <fullName evidence="2">Diversity-generating retroelement protein Avd</fullName>
    </submittedName>
</protein>
<dbReference type="AlphaFoldDB" id="A0A9Q3UCP8"/>